<feature type="domain" description="PRORP" evidence="8">
    <location>
        <begin position="216"/>
        <end position="444"/>
    </location>
</feature>
<comment type="subcellular location">
    <subcellularLocation>
        <location evidence="1">Mitochondrion</location>
    </subcellularLocation>
</comment>
<dbReference type="InterPro" id="IPR031595">
    <property type="entry name" value="PRORP_C"/>
</dbReference>
<keyword evidence="3" id="KW-0479">Metal-binding</keyword>
<evidence type="ECO:0000256" key="6">
    <source>
        <dbReference type="ARBA" id="ARBA00022946"/>
    </source>
</evidence>
<evidence type="ECO:0000313" key="9">
    <source>
        <dbReference type="EMBL" id="CAE0060741.1"/>
    </source>
</evidence>
<evidence type="ECO:0000259" key="8">
    <source>
        <dbReference type="Pfam" id="PF16953"/>
    </source>
</evidence>
<dbReference type="GO" id="GO:0097745">
    <property type="term" value="P:mitochondrial tRNA 5'-end processing"/>
    <property type="evidence" value="ECO:0007669"/>
    <property type="project" value="TreeGrafter"/>
</dbReference>
<name>A0A7S3EKJ3_9RHOD</name>
<proteinExistence type="inferred from homology"/>
<evidence type="ECO:0000256" key="2">
    <source>
        <dbReference type="ARBA" id="ARBA00007626"/>
    </source>
</evidence>
<reference evidence="10" key="1">
    <citation type="submission" date="2021-01" db="EMBL/GenBank/DDBJ databases">
        <authorList>
            <person name="Corre E."/>
            <person name="Pelletier E."/>
            <person name="Niang G."/>
            <person name="Scheremetjew M."/>
            <person name="Finn R."/>
            <person name="Kale V."/>
            <person name="Holt S."/>
            <person name="Cochrane G."/>
            <person name="Meng A."/>
            <person name="Brown T."/>
            <person name="Cohen L."/>
        </authorList>
    </citation>
    <scope>NUCLEOTIDE SEQUENCE</scope>
    <source>
        <strain evidence="10">CCMP 769</strain>
    </source>
</reference>
<dbReference type="GO" id="GO:0046872">
    <property type="term" value="F:metal ion binding"/>
    <property type="evidence" value="ECO:0007669"/>
    <property type="project" value="UniProtKB-KW"/>
</dbReference>
<dbReference type="Gene3D" id="3.40.50.11980">
    <property type="match status" value="1"/>
</dbReference>
<keyword evidence="6" id="KW-0809">Transit peptide</keyword>
<dbReference type="AlphaFoldDB" id="A0A7S3EKJ3"/>
<organism evidence="10">
    <name type="scientific">Rhodosorus marinus</name>
    <dbReference type="NCBI Taxonomy" id="101924"/>
    <lineage>
        <taxon>Eukaryota</taxon>
        <taxon>Rhodophyta</taxon>
        <taxon>Stylonematophyceae</taxon>
        <taxon>Stylonematales</taxon>
        <taxon>Stylonemataceae</taxon>
        <taxon>Rhodosorus</taxon>
    </lineage>
</organism>
<keyword evidence="4" id="KW-0378">Hydrolase</keyword>
<dbReference type="GO" id="GO:0001682">
    <property type="term" value="P:tRNA 5'-leader removal"/>
    <property type="evidence" value="ECO:0007669"/>
    <property type="project" value="TreeGrafter"/>
</dbReference>
<evidence type="ECO:0000256" key="7">
    <source>
        <dbReference type="ARBA" id="ARBA00023128"/>
    </source>
</evidence>
<gene>
    <name evidence="9" type="ORF">RMAR00112_LOCUS28807</name>
    <name evidence="10" type="ORF">RMAR00112_LOCUS28808</name>
</gene>
<evidence type="ECO:0000256" key="5">
    <source>
        <dbReference type="ARBA" id="ARBA00022833"/>
    </source>
</evidence>
<evidence type="ECO:0000256" key="1">
    <source>
        <dbReference type="ARBA" id="ARBA00004173"/>
    </source>
</evidence>
<dbReference type="GO" id="GO:0030678">
    <property type="term" value="C:mitochondrial ribonuclease P complex"/>
    <property type="evidence" value="ECO:0007669"/>
    <property type="project" value="TreeGrafter"/>
</dbReference>
<sequence length="453" mass="50803">MRTKAAKRIPREASKLAHMTDLNEALEAFWRSTEEGSVKDWGLRRIMSALRTADEPKAFKEAMKVKNATKENRALPKFGDAENTILIQLAAKHSSAKATRDTLELLREEGVAIKRRSYLPVLNASLEEGNIGLFFDTLKNAVDAGVKFTGGDYYELFMNMIRSENGTATLKLLRHLRDLKSSAGSPLFSRAEALNILAAAKRSKVCDVKFVSEMGLTGNCPECGTALAEEAVDTSDLDAFIDALKKVAFRGQLLRTYVENLDKWLATVGPFEVVIDSANVCYEKGIDKHTENNVDKLFMISIQCDANGQSHCFVASEGMNPVMRRLIDAGKSVVYVPAQLNDDSVILYIALWSHRQTRRFSHGKVVTNDNFRDVVEHMSKTVDSRPFSKWKARACVSHEDRALNVMQMNARGGHYAEKFQSNAAEVYWHIPVNDRVPNNRPWLCVRMLPKQKA</sequence>
<keyword evidence="5" id="KW-0862">Zinc</keyword>
<dbReference type="PANTHER" id="PTHR13547">
    <property type="match status" value="1"/>
</dbReference>
<dbReference type="GO" id="GO:0004526">
    <property type="term" value="F:ribonuclease P activity"/>
    <property type="evidence" value="ECO:0007669"/>
    <property type="project" value="TreeGrafter"/>
</dbReference>
<protein>
    <recommendedName>
        <fullName evidence="8">PRORP domain-containing protein</fullName>
    </recommendedName>
</protein>
<evidence type="ECO:0000256" key="3">
    <source>
        <dbReference type="ARBA" id="ARBA00022723"/>
    </source>
</evidence>
<evidence type="ECO:0000256" key="4">
    <source>
        <dbReference type="ARBA" id="ARBA00022801"/>
    </source>
</evidence>
<evidence type="ECO:0000313" key="10">
    <source>
        <dbReference type="EMBL" id="CAE0060742.1"/>
    </source>
</evidence>
<keyword evidence="7" id="KW-0496">Mitochondrion</keyword>
<dbReference type="EMBL" id="HBHW01037452">
    <property type="protein sequence ID" value="CAE0060742.1"/>
    <property type="molecule type" value="Transcribed_RNA"/>
</dbReference>
<dbReference type="PANTHER" id="PTHR13547:SF1">
    <property type="entry name" value="MITOCHONDRIAL RIBONUCLEASE P CATALYTIC SUBUNIT"/>
    <property type="match status" value="1"/>
</dbReference>
<dbReference type="EMBL" id="HBHW01037451">
    <property type="protein sequence ID" value="CAE0060741.1"/>
    <property type="molecule type" value="Transcribed_RNA"/>
</dbReference>
<comment type="similarity">
    <text evidence="2">Belongs to the PPR family. P subfamily.</text>
</comment>
<accession>A0A7S3EKJ3</accession>
<dbReference type="Pfam" id="PF16953">
    <property type="entry name" value="PRORP"/>
    <property type="match status" value="1"/>
</dbReference>